<comment type="caution">
    <text evidence="1">The sequence shown here is derived from an EMBL/GenBank/DDBJ whole genome shotgun (WGS) entry which is preliminary data.</text>
</comment>
<dbReference type="EMBL" id="ASRX01000105">
    <property type="protein sequence ID" value="EYF00571.1"/>
    <property type="molecule type" value="Genomic_DNA"/>
</dbReference>
<name>A0A017SWB3_9BACT</name>
<keyword evidence="2" id="KW-1185">Reference proteome</keyword>
<evidence type="ECO:0000313" key="1">
    <source>
        <dbReference type="EMBL" id="EYF00571.1"/>
    </source>
</evidence>
<gene>
    <name evidence="1" type="ORF">CAP_0442</name>
</gene>
<proteinExistence type="predicted"/>
<dbReference type="RefSeq" id="WP_231511986.1">
    <property type="nucleotide sequence ID" value="NZ_ASRX01000105.1"/>
</dbReference>
<reference evidence="1 2" key="1">
    <citation type="submission" date="2013-05" db="EMBL/GenBank/DDBJ databases">
        <title>Genome assembly of Chondromyces apiculatus DSM 436.</title>
        <authorList>
            <person name="Sharma G."/>
            <person name="Khatri I."/>
            <person name="Kaur C."/>
            <person name="Mayilraj S."/>
            <person name="Subramanian S."/>
        </authorList>
    </citation>
    <scope>NUCLEOTIDE SEQUENCE [LARGE SCALE GENOMIC DNA]</scope>
    <source>
        <strain evidence="1 2">DSM 436</strain>
    </source>
</reference>
<dbReference type="AlphaFoldDB" id="A0A017SWB3"/>
<evidence type="ECO:0000313" key="2">
    <source>
        <dbReference type="Proteomes" id="UP000019678"/>
    </source>
</evidence>
<organism evidence="1 2">
    <name type="scientific">Chondromyces apiculatus DSM 436</name>
    <dbReference type="NCBI Taxonomy" id="1192034"/>
    <lineage>
        <taxon>Bacteria</taxon>
        <taxon>Pseudomonadati</taxon>
        <taxon>Myxococcota</taxon>
        <taxon>Polyangia</taxon>
        <taxon>Polyangiales</taxon>
        <taxon>Polyangiaceae</taxon>
        <taxon>Chondromyces</taxon>
    </lineage>
</organism>
<dbReference type="STRING" id="1192034.CAP_0442"/>
<accession>A0A017SWB3</accession>
<sequence>MLAMAPAVGCASTEYLQEGPGQPSERASGALPPGAVGVCKEPFSKRPKIVNPELWEHAKPCDSRTPTNYVRLGYAKEGSGGQDPEAEQLVERAATALQAGPKPEEGNDGMLAAIRAVRIYGMKRDKLRNRVSREAQLEHACDFTYLLNTMSTARSRLKPNQPCTAEVFDPVNRAETCLFDTSSNEALWMTSGWDCVTFTGALGNEESCHRLCGFDDYCTRQVYCAAGDLDLLLCTMGVCIPEPRAGVY</sequence>
<protein>
    <submittedName>
        <fullName evidence="1">Uncharacterized protein</fullName>
    </submittedName>
</protein>
<dbReference type="Proteomes" id="UP000019678">
    <property type="component" value="Unassembled WGS sequence"/>
</dbReference>